<accession>A0ABV5AE24</accession>
<organism evidence="1 2">
    <name type="scientific">Alicyclobacillus fastidiosus</name>
    <dbReference type="NCBI Taxonomy" id="392011"/>
    <lineage>
        <taxon>Bacteria</taxon>
        <taxon>Bacillati</taxon>
        <taxon>Bacillota</taxon>
        <taxon>Bacilli</taxon>
        <taxon>Bacillales</taxon>
        <taxon>Alicyclobacillaceae</taxon>
        <taxon>Alicyclobacillus</taxon>
    </lineage>
</organism>
<dbReference type="RefSeq" id="WP_275476294.1">
    <property type="nucleotide sequence ID" value="NZ_CP162940.1"/>
</dbReference>
<evidence type="ECO:0008006" key="3">
    <source>
        <dbReference type="Google" id="ProtNLM"/>
    </source>
</evidence>
<evidence type="ECO:0000313" key="2">
    <source>
        <dbReference type="Proteomes" id="UP001579974"/>
    </source>
</evidence>
<gene>
    <name evidence="1" type="ORF">KKP3000_003293</name>
</gene>
<protein>
    <recommendedName>
        <fullName evidence="3">DUF3870 domain-containing protein</fullName>
    </recommendedName>
</protein>
<evidence type="ECO:0000313" key="1">
    <source>
        <dbReference type="EMBL" id="MFB5189902.1"/>
    </source>
</evidence>
<proteinExistence type="predicted"/>
<dbReference type="Proteomes" id="UP001579974">
    <property type="component" value="Unassembled WGS sequence"/>
</dbReference>
<comment type="caution">
    <text evidence="1">The sequence shown here is derived from an EMBL/GenBank/DDBJ whole genome shotgun (WGS) entry which is preliminary data.</text>
</comment>
<name>A0ABV5AE24_9BACL</name>
<reference evidence="1 2" key="1">
    <citation type="journal article" date="2024" name="Int. J. Mol. Sci.">
        <title>Exploration of Alicyclobacillus spp. Genome in Search of Antibiotic Resistance.</title>
        <authorList>
            <person name="Bucka-Kolendo J."/>
            <person name="Kiousi D.E."/>
            <person name="Dekowska A."/>
            <person name="Mikolajczuk-Szczyrba A."/>
            <person name="Karadedos D.M."/>
            <person name="Michael P."/>
            <person name="Galanis A."/>
            <person name="Sokolowska B."/>
        </authorList>
    </citation>
    <scope>NUCLEOTIDE SEQUENCE [LARGE SCALE GENOMIC DNA]</scope>
    <source>
        <strain evidence="1 2">KKP 3000</strain>
    </source>
</reference>
<keyword evidence="2" id="KW-1185">Reference proteome</keyword>
<dbReference type="EMBL" id="JBDXSU010000004">
    <property type="protein sequence ID" value="MFB5189902.1"/>
    <property type="molecule type" value="Genomic_DNA"/>
</dbReference>
<sequence length="118" mass="13244">MHKPTTYAVREPNYTVDGNIPPGASNGFQIAFVLHTNAHEQTFSITLTNLAAVYLTMQGVAQEPYDWLWSEALNLIEKALSKGLIQSREYYILLEDVKRWSKVELADLSPSPRPSAHA</sequence>